<gene>
    <name evidence="12" type="primary">LOC113797676</name>
</gene>
<organism evidence="11 12">
    <name type="scientific">Dermatophagoides pteronyssinus</name>
    <name type="common">European house dust mite</name>
    <dbReference type="NCBI Taxonomy" id="6956"/>
    <lineage>
        <taxon>Eukaryota</taxon>
        <taxon>Metazoa</taxon>
        <taxon>Ecdysozoa</taxon>
        <taxon>Arthropoda</taxon>
        <taxon>Chelicerata</taxon>
        <taxon>Arachnida</taxon>
        <taxon>Acari</taxon>
        <taxon>Acariformes</taxon>
        <taxon>Sarcoptiformes</taxon>
        <taxon>Astigmata</taxon>
        <taxon>Psoroptidia</taxon>
        <taxon>Analgoidea</taxon>
        <taxon>Pyroglyphidae</taxon>
        <taxon>Dermatophagoidinae</taxon>
        <taxon>Dermatophagoides</taxon>
    </lineage>
</organism>
<evidence type="ECO:0000256" key="1">
    <source>
        <dbReference type="ARBA" id="ARBA00004323"/>
    </source>
</evidence>
<evidence type="ECO:0000256" key="4">
    <source>
        <dbReference type="ARBA" id="ARBA00022679"/>
    </source>
</evidence>
<name>A0A6P6YF72_DERPT</name>
<evidence type="ECO:0000313" key="12">
    <source>
        <dbReference type="RefSeq" id="XP_027203895.1"/>
    </source>
</evidence>
<reference evidence="12" key="1">
    <citation type="submission" date="2025-08" db="UniProtKB">
        <authorList>
            <consortium name="RefSeq"/>
        </authorList>
    </citation>
    <scope>IDENTIFICATION</scope>
    <source>
        <strain evidence="12">Airmid</strain>
    </source>
</reference>
<dbReference type="OrthoDB" id="5957813at2759"/>
<dbReference type="InParanoid" id="A0A6P6YF72"/>
<sequence length="617" mass="73388">MSPGFFQRFQYEFPVESTYNPHYHRYHHHHHRYHSLIHWIKFRFRNRLRLIFIVCLSIIILISMYIGGVFVYPFETTFNEENFHYPIYSKDFRYFIESAKQNLSENALKPINNYSFHYHLNPVYKCQQQDNFQKNSTFDNNNSPITLLLVIKSATCNFLQRIIIRQTWGNEQRFSDVKIRTVFMLGECSSIDCPNEHHPTTTTIMFTRKSQKFIKIFNQNQTIDCQRLIDIENQFYRDIVQADFIDSYYNNTKKTMSSLQWTAKNCNQVPFILFVDDDYYISIKNLLKFSRNYLRFIMEPTTEQFDDSDLSDNQDIQQAQVDWLQHRQQYDGRLYVGYLFPNSHPLRHLTSKWYISLNEYEWNQYPPYITGGCFLVNNQTLIDLYYSSLYSESFKYDDVYLGILAYRMNIKLIDLKQQISFYSLKYDWKKFSKLIGSHGFHDPNHLWQIWNEQKSLENDPIVPAKESTIIAEGESADDVHRTVKDFSNEIATNEKGGKDFLEFDYNPNKDIFKFSGHVPQLFTEMMQQMLSHTQQMFQNFPMTAINNYPDNYNGTTESEILIGGRRFRKKERVINQSGDGTRLSIISTVYEPIDDEIDITTMLPNKDGVTEGPVISY</sequence>
<dbReference type="PANTHER" id="PTHR11214">
    <property type="entry name" value="BETA-1,3-N-ACETYLGLUCOSAMINYLTRANSFERASE"/>
    <property type="match status" value="1"/>
</dbReference>
<evidence type="ECO:0000256" key="2">
    <source>
        <dbReference type="ARBA" id="ARBA00008661"/>
    </source>
</evidence>
<feature type="transmembrane region" description="Helical" evidence="10">
    <location>
        <begin position="50"/>
        <end position="74"/>
    </location>
</feature>
<dbReference type="GO" id="GO:0008194">
    <property type="term" value="F:UDP-glycosyltransferase activity"/>
    <property type="evidence" value="ECO:0007669"/>
    <property type="project" value="TreeGrafter"/>
</dbReference>
<dbReference type="Proteomes" id="UP000515146">
    <property type="component" value="Unplaced"/>
</dbReference>
<dbReference type="OMA" id="RWLVETC"/>
<dbReference type="KEGG" id="dpte:113797676"/>
<keyword evidence="7 10" id="KW-1133">Transmembrane helix</keyword>
<dbReference type="GO" id="GO:0006493">
    <property type="term" value="P:protein O-linked glycosylation"/>
    <property type="evidence" value="ECO:0007669"/>
    <property type="project" value="TreeGrafter"/>
</dbReference>
<protein>
    <submittedName>
        <fullName evidence="12">Beta-1,3-galactosyltransferase brn-like</fullName>
    </submittedName>
</protein>
<evidence type="ECO:0000256" key="8">
    <source>
        <dbReference type="ARBA" id="ARBA00023034"/>
    </source>
</evidence>
<dbReference type="RefSeq" id="XP_027203895.1">
    <property type="nucleotide sequence ID" value="XM_027348094.1"/>
</dbReference>
<evidence type="ECO:0000256" key="6">
    <source>
        <dbReference type="ARBA" id="ARBA00022968"/>
    </source>
</evidence>
<dbReference type="Pfam" id="PF01762">
    <property type="entry name" value="Galactosyl_T"/>
    <property type="match status" value="1"/>
</dbReference>
<keyword evidence="9 10" id="KW-0472">Membrane</keyword>
<keyword evidence="3" id="KW-0328">Glycosyltransferase</keyword>
<evidence type="ECO:0000256" key="9">
    <source>
        <dbReference type="ARBA" id="ARBA00023136"/>
    </source>
</evidence>
<keyword evidence="11" id="KW-1185">Reference proteome</keyword>
<comment type="subcellular location">
    <subcellularLocation>
        <location evidence="1">Golgi apparatus membrane</location>
        <topology evidence="1">Single-pass type II membrane protein</topology>
    </subcellularLocation>
</comment>
<dbReference type="GO" id="GO:0000139">
    <property type="term" value="C:Golgi membrane"/>
    <property type="evidence" value="ECO:0007669"/>
    <property type="project" value="UniProtKB-SubCell"/>
</dbReference>
<dbReference type="GO" id="GO:0016758">
    <property type="term" value="F:hexosyltransferase activity"/>
    <property type="evidence" value="ECO:0007669"/>
    <property type="project" value="InterPro"/>
</dbReference>
<keyword evidence="8" id="KW-0333">Golgi apparatus</keyword>
<comment type="similarity">
    <text evidence="2">Belongs to the glycosyltransferase 31 family.</text>
</comment>
<evidence type="ECO:0000313" key="11">
    <source>
        <dbReference type="Proteomes" id="UP000515146"/>
    </source>
</evidence>
<dbReference type="InterPro" id="IPR002659">
    <property type="entry name" value="Glyco_trans_31"/>
</dbReference>
<keyword evidence="5 10" id="KW-0812">Transmembrane</keyword>
<evidence type="ECO:0000256" key="7">
    <source>
        <dbReference type="ARBA" id="ARBA00022989"/>
    </source>
</evidence>
<keyword evidence="4" id="KW-0808">Transferase</keyword>
<dbReference type="Gene3D" id="3.90.550.50">
    <property type="match status" value="1"/>
</dbReference>
<dbReference type="FunCoup" id="A0A6P6YF72">
    <property type="interactions" value="125"/>
</dbReference>
<evidence type="ECO:0000256" key="3">
    <source>
        <dbReference type="ARBA" id="ARBA00022676"/>
    </source>
</evidence>
<dbReference type="AlphaFoldDB" id="A0A6P6YF72"/>
<proteinExistence type="inferred from homology"/>
<dbReference type="PANTHER" id="PTHR11214:SF349">
    <property type="entry name" value="BETA-1,3-GALACTOSYLTRANSFERASE BRN"/>
    <property type="match status" value="1"/>
</dbReference>
<evidence type="ECO:0000256" key="10">
    <source>
        <dbReference type="SAM" id="Phobius"/>
    </source>
</evidence>
<keyword evidence="6" id="KW-0735">Signal-anchor</keyword>
<evidence type="ECO:0000256" key="5">
    <source>
        <dbReference type="ARBA" id="ARBA00022692"/>
    </source>
</evidence>
<accession>A0A6P6YF72</accession>